<dbReference type="PROSITE" id="PS51404">
    <property type="entry name" value="DYP_PEROXIDASE"/>
    <property type="match status" value="1"/>
</dbReference>
<accession>A0A1H6NVE1</accession>
<dbReference type="Pfam" id="PF20628">
    <property type="entry name" value="Dyp_perox_C"/>
    <property type="match status" value="1"/>
</dbReference>
<keyword evidence="5 13" id="KW-0479">Metal-binding</keyword>
<proteinExistence type="inferred from homology"/>
<evidence type="ECO:0000256" key="15">
    <source>
        <dbReference type="RuleBase" id="RU365017"/>
    </source>
</evidence>
<evidence type="ECO:0000313" key="19">
    <source>
        <dbReference type="EMBL" id="SEI20679.1"/>
    </source>
</evidence>
<evidence type="ECO:0000256" key="3">
    <source>
        <dbReference type="ARBA" id="ARBA00022559"/>
    </source>
</evidence>
<evidence type="ECO:0000256" key="10">
    <source>
        <dbReference type="ARBA" id="ARBA00033771"/>
    </source>
</evidence>
<dbReference type="Pfam" id="PF04261">
    <property type="entry name" value="Dyp_perox_N"/>
    <property type="match status" value="1"/>
</dbReference>
<feature type="region of interest" description="Disordered" evidence="16">
    <location>
        <begin position="217"/>
        <end position="250"/>
    </location>
</feature>
<dbReference type="GO" id="GO:0030313">
    <property type="term" value="C:cell envelope"/>
    <property type="evidence" value="ECO:0007669"/>
    <property type="project" value="UniProtKB-SubCell"/>
</dbReference>
<feature type="signal peptide" evidence="15">
    <location>
        <begin position="1"/>
        <end position="40"/>
    </location>
</feature>
<gene>
    <name evidence="19" type="ORF">SAMN05216581_4284</name>
</gene>
<keyword evidence="15" id="KW-0574">Periplasm</keyword>
<dbReference type="GO" id="GO:0042597">
    <property type="term" value="C:periplasmic space"/>
    <property type="evidence" value="ECO:0007669"/>
    <property type="project" value="UniProtKB-SubCell"/>
</dbReference>
<keyword evidence="4 13" id="KW-0349">Heme</keyword>
<feature type="compositionally biased region" description="Basic and acidic residues" evidence="16">
    <location>
        <begin position="314"/>
        <end position="326"/>
    </location>
</feature>
<dbReference type="EMBL" id="LT629972">
    <property type="protein sequence ID" value="SEI20679.1"/>
    <property type="molecule type" value="Genomic_DNA"/>
</dbReference>
<evidence type="ECO:0000256" key="16">
    <source>
        <dbReference type="SAM" id="MobiDB-lite"/>
    </source>
</evidence>
<dbReference type="GO" id="GO:0004325">
    <property type="term" value="F:ferrochelatase activity"/>
    <property type="evidence" value="ECO:0007669"/>
    <property type="project" value="UniProtKB-EC"/>
</dbReference>
<sequence length="436" mass="47644">MSDSSQRNNEFSADRRRVLLGMGVAGAAIAGSALSCPAMAAAQAQVTQAPSSDKTQDHHDFHGKHQTGIVTPRPAAGMLVAFDVLASDRKELERLFRTLNERIAFLMSGGAVKQVDPKLPPLDSGILGPVVTPDNLTITVSVGNSLFDERFGLESVKPKRLIQMVGFPNDALQPDLCHGDLSIQFCANTPDTNIHALRDIVKNTPDLLLVRWKQEGSVPPQAPTKPGEPAQSARNFLGFRDGSANPDSNDTSAMDRIVWVQAGSDEPAWAANGSYQAVRIIRNLVERWDRTPLQEQESIFGREKTTGAPIGGKTEAEVPDYSKDPEGKRIRLDSHIRLANPRTAETQRNLILRRPFNYSNGVSKNGQLEMGLLFICYQSNLEQGFITVQTRLNGEPLEEYLKPIGGGYFFTLPGVTGDQDFIGRSLLSATQQKTKA</sequence>
<evidence type="ECO:0000256" key="2">
    <source>
        <dbReference type="ARBA" id="ARBA00005365"/>
    </source>
</evidence>
<evidence type="ECO:0000256" key="12">
    <source>
        <dbReference type="ARBA" id="ARBA00048856"/>
    </source>
</evidence>
<dbReference type="EC" id="1.11.1.-" evidence="15"/>
<feature type="binding site" evidence="13">
    <location>
        <position position="353"/>
    </location>
    <ligand>
        <name>heme b</name>
        <dbReference type="ChEBI" id="CHEBI:60344"/>
    </ligand>
</feature>
<dbReference type="Proteomes" id="UP000182272">
    <property type="component" value="Chromosome I"/>
</dbReference>
<evidence type="ECO:0000256" key="11">
    <source>
        <dbReference type="ARBA" id="ARBA00033775"/>
    </source>
</evidence>
<feature type="domain" description="Dyp-type peroxidase C-terminal" evidence="18">
    <location>
        <begin position="233"/>
        <end position="415"/>
    </location>
</feature>
<evidence type="ECO:0000256" key="8">
    <source>
        <dbReference type="ARBA" id="ARBA00023004"/>
    </source>
</evidence>
<dbReference type="PROSITE" id="PS51318">
    <property type="entry name" value="TAT"/>
    <property type="match status" value="1"/>
</dbReference>
<dbReference type="AlphaFoldDB" id="A0A1H6NVE1"/>
<evidence type="ECO:0000256" key="1">
    <source>
        <dbReference type="ARBA" id="ARBA00004196"/>
    </source>
</evidence>
<feature type="chain" id="PRO_5014488747" description="Deferrochelatase" evidence="15">
    <location>
        <begin position="41"/>
        <end position="436"/>
    </location>
</feature>
<dbReference type="GO" id="GO:0020037">
    <property type="term" value="F:heme binding"/>
    <property type="evidence" value="ECO:0007669"/>
    <property type="project" value="InterPro"/>
</dbReference>
<comment type="subunit">
    <text evidence="15">Homodimer. Part of a ferrous iron transporter composed of EfeU, EfeO and EfeB.</text>
</comment>
<feature type="region of interest" description="Disordered" evidence="16">
    <location>
        <begin position="304"/>
        <end position="326"/>
    </location>
</feature>
<dbReference type="PANTHER" id="PTHR30521">
    <property type="entry name" value="DEFERROCHELATASE/PEROXIDASE"/>
    <property type="match status" value="1"/>
</dbReference>
<dbReference type="PANTHER" id="PTHR30521:SF4">
    <property type="entry name" value="DEFERROCHELATASE"/>
    <property type="match status" value="1"/>
</dbReference>
<keyword evidence="3 15" id="KW-0575">Peroxidase</keyword>
<evidence type="ECO:0000256" key="6">
    <source>
        <dbReference type="ARBA" id="ARBA00022729"/>
    </source>
</evidence>
<feature type="domain" description="Dyp-type peroxidase N-terminal" evidence="17">
    <location>
        <begin position="66"/>
        <end position="216"/>
    </location>
</feature>
<dbReference type="InterPro" id="IPR006311">
    <property type="entry name" value="TAT_signal"/>
</dbReference>
<comment type="cofactor">
    <cofactor evidence="13 15">
        <name>heme b</name>
        <dbReference type="ChEBI" id="CHEBI:60344"/>
    </cofactor>
    <text evidence="13 15">Binds 1 heme b (iron(II)-protoporphyrin IX) group non-covalently per subunit.</text>
</comment>
<evidence type="ECO:0000259" key="18">
    <source>
        <dbReference type="Pfam" id="PF20628"/>
    </source>
</evidence>
<dbReference type="OrthoDB" id="9781066at2"/>
<dbReference type="InterPro" id="IPR048328">
    <property type="entry name" value="Dyp_perox_C"/>
</dbReference>
<dbReference type="NCBIfam" id="TIGR01412">
    <property type="entry name" value="tat_substr_1"/>
    <property type="match status" value="1"/>
</dbReference>
<protein>
    <recommendedName>
        <fullName evidence="10 15">Deferrochelatase</fullName>
        <ecNumber evidence="15">1.11.1.-</ecNumber>
    </recommendedName>
    <alternativeName>
        <fullName evidence="11 15">Peroxidase EfeB</fullName>
    </alternativeName>
</protein>
<comment type="catalytic activity">
    <reaction evidence="12">
        <text>heme b + 2 H(+) = protoporphyrin IX + Fe(2+)</text>
        <dbReference type="Rhea" id="RHEA:22584"/>
        <dbReference type="ChEBI" id="CHEBI:15378"/>
        <dbReference type="ChEBI" id="CHEBI:29033"/>
        <dbReference type="ChEBI" id="CHEBI:57306"/>
        <dbReference type="ChEBI" id="CHEBI:60344"/>
        <dbReference type="EC" id="4.98.1.1"/>
    </reaction>
    <physiologicalReaction direction="left-to-right" evidence="12">
        <dbReference type="Rhea" id="RHEA:22585"/>
    </physiologicalReaction>
</comment>
<keyword evidence="6 15" id="KW-0732">Signal</keyword>
<comment type="subcellular location">
    <subcellularLocation>
        <location evidence="1">Cell envelope</location>
    </subcellularLocation>
    <subcellularLocation>
        <location evidence="15">Periplasm</location>
    </subcellularLocation>
</comment>
<organism evidence="19 20">
    <name type="scientific">Pseudomonas asplenii</name>
    <dbReference type="NCBI Taxonomy" id="53407"/>
    <lineage>
        <taxon>Bacteria</taxon>
        <taxon>Pseudomonadati</taxon>
        <taxon>Pseudomonadota</taxon>
        <taxon>Gammaproteobacteria</taxon>
        <taxon>Pseudomonadales</taxon>
        <taxon>Pseudomonadaceae</taxon>
        <taxon>Pseudomonas</taxon>
    </lineage>
</organism>
<comment type="similarity">
    <text evidence="2">Belongs to the DyP-type peroxidase family. EfeB subfamily.</text>
</comment>
<dbReference type="GO" id="GO:0046872">
    <property type="term" value="F:metal ion binding"/>
    <property type="evidence" value="ECO:0007669"/>
    <property type="project" value="UniProtKB-KW"/>
</dbReference>
<dbReference type="NCBIfam" id="TIGR01413">
    <property type="entry name" value="Dyp_perox_fam"/>
    <property type="match status" value="1"/>
</dbReference>
<keyword evidence="9" id="KW-0456">Lyase</keyword>
<evidence type="ECO:0000256" key="14">
    <source>
        <dbReference type="PIRSR" id="PIRSR606313-2"/>
    </source>
</evidence>
<dbReference type="GO" id="GO:0004601">
    <property type="term" value="F:peroxidase activity"/>
    <property type="evidence" value="ECO:0007669"/>
    <property type="project" value="UniProtKB-KW"/>
</dbReference>
<comment type="function">
    <text evidence="15">Involved in the recovery of exogenous heme iron. Extracts iron from heme while preserving the protoporphyrin ring intact.</text>
</comment>
<evidence type="ECO:0000256" key="4">
    <source>
        <dbReference type="ARBA" id="ARBA00022617"/>
    </source>
</evidence>
<dbReference type="InterPro" id="IPR006314">
    <property type="entry name" value="Dyp_peroxidase"/>
</dbReference>
<feature type="binding site" evidence="13">
    <location>
        <position position="335"/>
    </location>
    <ligand>
        <name>heme b</name>
        <dbReference type="ChEBI" id="CHEBI:60344"/>
    </ligand>
</feature>
<evidence type="ECO:0000313" key="20">
    <source>
        <dbReference type="Proteomes" id="UP000182272"/>
    </source>
</evidence>
<feature type="binding site" evidence="14">
    <location>
        <begin position="242"/>
        <end position="244"/>
    </location>
    <ligand>
        <name>protoporphyrin IX</name>
        <dbReference type="ChEBI" id="CHEBI:57306"/>
    </ligand>
</feature>
<feature type="binding site" evidence="13">
    <location>
        <begin position="340"/>
        <end position="342"/>
    </location>
    <ligand>
        <name>heme b</name>
        <dbReference type="ChEBI" id="CHEBI:60344"/>
    </ligand>
</feature>
<evidence type="ECO:0000256" key="9">
    <source>
        <dbReference type="ARBA" id="ARBA00023239"/>
    </source>
</evidence>
<feature type="binding site" evidence="13">
    <location>
        <begin position="242"/>
        <end position="244"/>
    </location>
    <ligand>
        <name>heme b</name>
        <dbReference type="ChEBI" id="CHEBI:60344"/>
    </ligand>
</feature>
<dbReference type="InterPro" id="IPR011008">
    <property type="entry name" value="Dimeric_a/b-barrel"/>
</dbReference>
<keyword evidence="8 13" id="KW-0408">Iron</keyword>
<evidence type="ECO:0000256" key="5">
    <source>
        <dbReference type="ARBA" id="ARBA00022723"/>
    </source>
</evidence>
<evidence type="ECO:0000259" key="17">
    <source>
        <dbReference type="Pfam" id="PF04261"/>
    </source>
</evidence>
<evidence type="ECO:0000256" key="13">
    <source>
        <dbReference type="PIRSR" id="PIRSR606313-1"/>
    </source>
</evidence>
<keyword evidence="7 15" id="KW-0560">Oxidoreductase</keyword>
<evidence type="ECO:0000256" key="7">
    <source>
        <dbReference type="ARBA" id="ARBA00023002"/>
    </source>
</evidence>
<dbReference type="SUPFAM" id="SSF54909">
    <property type="entry name" value="Dimeric alpha+beta barrel"/>
    <property type="match status" value="1"/>
</dbReference>
<dbReference type="InterPro" id="IPR006313">
    <property type="entry name" value="EfeB/EfeN"/>
</dbReference>
<name>A0A1H6NVE1_9PSED</name>
<feature type="binding site" evidence="14">
    <location>
        <position position="302"/>
    </location>
    <ligand>
        <name>protoporphyrin IX</name>
        <dbReference type="ChEBI" id="CHEBI:57306"/>
    </ligand>
</feature>
<dbReference type="RefSeq" id="WP_019363227.1">
    <property type="nucleotide sequence ID" value="NZ_CP087202.1"/>
</dbReference>
<dbReference type="GO" id="GO:0033212">
    <property type="term" value="P:iron import into cell"/>
    <property type="evidence" value="ECO:0007669"/>
    <property type="project" value="InterPro"/>
</dbReference>
<dbReference type="GO" id="GO:0005829">
    <property type="term" value="C:cytosol"/>
    <property type="evidence" value="ECO:0007669"/>
    <property type="project" value="TreeGrafter"/>
</dbReference>
<dbReference type="InterPro" id="IPR048327">
    <property type="entry name" value="Dyp_perox_N"/>
</dbReference>
<reference evidence="19 20" key="1">
    <citation type="submission" date="2016-10" db="EMBL/GenBank/DDBJ databases">
        <authorList>
            <person name="de Groot N.N."/>
        </authorList>
    </citation>
    <scope>NUCLEOTIDE SEQUENCE [LARGE SCALE GENOMIC DNA]</scope>
    <source>
        <strain evidence="19 20">LMG 2158</strain>
    </source>
</reference>